<gene>
    <name evidence="2" type="ORF">PPRO1471_LOCUS4184</name>
</gene>
<name>A0A7S2F7J3_9CHLO</name>
<accession>A0A7S2F7J3</accession>
<dbReference type="AlphaFoldDB" id="A0A7S2F7J3"/>
<dbReference type="EMBL" id="HBGR01006202">
    <property type="protein sequence ID" value="CAD9377650.1"/>
    <property type="molecule type" value="Transcribed_RNA"/>
</dbReference>
<evidence type="ECO:0000313" key="2">
    <source>
        <dbReference type="EMBL" id="CAD9377650.1"/>
    </source>
</evidence>
<evidence type="ECO:0000256" key="1">
    <source>
        <dbReference type="SAM" id="Phobius"/>
    </source>
</evidence>
<organism evidence="2">
    <name type="scientific">Pycnococcus provasolii</name>
    <dbReference type="NCBI Taxonomy" id="41880"/>
    <lineage>
        <taxon>Eukaryota</taxon>
        <taxon>Viridiplantae</taxon>
        <taxon>Chlorophyta</taxon>
        <taxon>Pseudoscourfieldiophyceae</taxon>
        <taxon>Pseudoscourfieldiales</taxon>
        <taxon>Pycnococcaceae</taxon>
        <taxon>Pycnococcus</taxon>
    </lineage>
</organism>
<protein>
    <submittedName>
        <fullName evidence="2">Uncharacterized protein</fullName>
    </submittedName>
</protein>
<feature type="transmembrane region" description="Helical" evidence="1">
    <location>
        <begin position="5"/>
        <end position="22"/>
    </location>
</feature>
<feature type="transmembrane region" description="Helical" evidence="1">
    <location>
        <begin position="65"/>
        <end position="83"/>
    </location>
</feature>
<keyword evidence="1" id="KW-1133">Transmembrane helix</keyword>
<feature type="transmembrane region" description="Helical" evidence="1">
    <location>
        <begin position="42"/>
        <end position="58"/>
    </location>
</feature>
<reference evidence="2" key="1">
    <citation type="submission" date="2021-01" db="EMBL/GenBank/DDBJ databases">
        <authorList>
            <person name="Corre E."/>
            <person name="Pelletier E."/>
            <person name="Niang G."/>
            <person name="Scheremetjew M."/>
            <person name="Finn R."/>
            <person name="Kale V."/>
            <person name="Holt S."/>
            <person name="Cochrane G."/>
            <person name="Meng A."/>
            <person name="Brown T."/>
            <person name="Cohen L."/>
        </authorList>
    </citation>
    <scope>NUCLEOTIDE SEQUENCE</scope>
    <source>
        <strain evidence="2">RCC733</strain>
    </source>
</reference>
<feature type="transmembrane region" description="Helical" evidence="1">
    <location>
        <begin position="103"/>
        <end position="122"/>
    </location>
</feature>
<keyword evidence="1" id="KW-0472">Membrane</keyword>
<proteinExistence type="predicted"/>
<keyword evidence="1" id="KW-0812">Transmembrane</keyword>
<sequence>MAETYVKAFSLAFGAYAAQMLVVPNKMVTDHFNAPATPLLNFWIRGQAVSLAGMIFLLNKVDTDTALTVATASSAAIGILYPWNAKFGYLSPEIPKIVKYPMHYVPECLMAALTLGGLYLMATK</sequence>